<protein>
    <submittedName>
        <fullName evidence="1">(northern house mosquito) hypothetical protein</fullName>
    </submittedName>
</protein>
<proteinExistence type="predicted"/>
<reference evidence="1" key="1">
    <citation type="submission" date="2021-05" db="EMBL/GenBank/DDBJ databases">
        <authorList>
            <person name="Alioto T."/>
            <person name="Alioto T."/>
            <person name="Gomez Garrido J."/>
        </authorList>
    </citation>
    <scope>NUCLEOTIDE SEQUENCE</scope>
</reference>
<organism evidence="1">
    <name type="scientific">Culex pipiens</name>
    <name type="common">House mosquito</name>
    <dbReference type="NCBI Taxonomy" id="7175"/>
    <lineage>
        <taxon>Eukaryota</taxon>
        <taxon>Metazoa</taxon>
        <taxon>Ecdysozoa</taxon>
        <taxon>Arthropoda</taxon>
        <taxon>Hexapoda</taxon>
        <taxon>Insecta</taxon>
        <taxon>Pterygota</taxon>
        <taxon>Neoptera</taxon>
        <taxon>Endopterygota</taxon>
        <taxon>Diptera</taxon>
        <taxon>Nematocera</taxon>
        <taxon>Culicoidea</taxon>
        <taxon>Culicidae</taxon>
        <taxon>Culicinae</taxon>
        <taxon>Culicini</taxon>
        <taxon>Culex</taxon>
        <taxon>Culex</taxon>
    </lineage>
</organism>
<name>A0A8D8CBP1_CULPI</name>
<evidence type="ECO:0000313" key="1">
    <source>
        <dbReference type="EMBL" id="CAG6490471.1"/>
    </source>
</evidence>
<sequence>MVDYDLLARGVEVVLQLISPTFGARVPELLISSGSMSTMIYTIRCSATTAVPTLGWVWERGPLNLQIARFVVFSCDLGQVVRASLKLCYKVKRNVDSWPNRTYVKA</sequence>
<dbReference type="AlphaFoldDB" id="A0A8D8CBP1"/>
<accession>A0A8D8CBP1</accession>
<dbReference type="EMBL" id="HBUE01115609">
    <property type="protein sequence ID" value="CAG6490471.1"/>
    <property type="molecule type" value="Transcribed_RNA"/>
</dbReference>